<dbReference type="Gene3D" id="3.40.50.150">
    <property type="entry name" value="Vaccinia Virus protein VP39"/>
    <property type="match status" value="1"/>
</dbReference>
<keyword evidence="3" id="KW-0808">Transferase</keyword>
<gene>
    <name evidence="7" type="ORF">CR164_01990</name>
</gene>
<dbReference type="AlphaFoldDB" id="A0A317T9S0"/>
<comment type="caution">
    <text evidence="7">The sequence shown here is derived from an EMBL/GenBank/DDBJ whole genome shotgun (WGS) entry which is preliminary data.</text>
</comment>
<dbReference type="SUPFAM" id="SSF53335">
    <property type="entry name" value="S-adenosyl-L-methionine-dependent methyltransferases"/>
    <property type="match status" value="1"/>
</dbReference>
<dbReference type="RefSeq" id="WP_110022226.1">
    <property type="nucleotide sequence ID" value="NZ_PDNZ01000001.1"/>
</dbReference>
<evidence type="ECO:0000313" key="7">
    <source>
        <dbReference type="EMBL" id="PWW83345.1"/>
    </source>
</evidence>
<dbReference type="OrthoDB" id="9782855at2"/>
<keyword evidence="5" id="KW-0443">Lipid metabolism</keyword>
<dbReference type="EMBL" id="PDNZ01000001">
    <property type="protein sequence ID" value="PWW83345.1"/>
    <property type="molecule type" value="Genomic_DNA"/>
</dbReference>
<dbReference type="InterPro" id="IPR050723">
    <property type="entry name" value="CFA/CMAS"/>
</dbReference>
<keyword evidence="4" id="KW-0949">S-adenosyl-L-methionine</keyword>
<evidence type="ECO:0000313" key="8">
    <source>
        <dbReference type="Proteomes" id="UP000246278"/>
    </source>
</evidence>
<keyword evidence="2" id="KW-0489">Methyltransferase</keyword>
<evidence type="ECO:0000256" key="4">
    <source>
        <dbReference type="ARBA" id="ARBA00022691"/>
    </source>
</evidence>
<dbReference type="Proteomes" id="UP000246278">
    <property type="component" value="Unassembled WGS sequence"/>
</dbReference>
<dbReference type="CDD" id="cd02440">
    <property type="entry name" value="AdoMet_MTases"/>
    <property type="match status" value="1"/>
</dbReference>
<dbReference type="PIRSF" id="PIRSF003085">
    <property type="entry name" value="CMAS"/>
    <property type="match status" value="1"/>
</dbReference>
<dbReference type="PANTHER" id="PTHR43667:SF1">
    <property type="entry name" value="CYCLOPROPANE-FATTY-ACYL-PHOSPHOLIPID SYNTHASE"/>
    <property type="match status" value="1"/>
</dbReference>
<comment type="similarity">
    <text evidence="1">Belongs to the CFA/CMAS family.</text>
</comment>
<keyword evidence="8" id="KW-1185">Reference proteome</keyword>
<protein>
    <submittedName>
        <fullName evidence="7">Cyclopropane-fatty-acyl-phospholipid synthase</fullName>
    </submittedName>
</protein>
<reference evidence="8" key="1">
    <citation type="submission" date="2017-10" db="EMBL/GenBank/DDBJ databases">
        <authorList>
            <person name="Gaisin V.A."/>
            <person name="Rysina M.S."/>
            <person name="Grouzdev D.S."/>
        </authorList>
    </citation>
    <scope>NUCLEOTIDE SEQUENCE [LARGE SCALE GENOMIC DNA]</scope>
    <source>
        <strain evidence="8">V1</strain>
    </source>
</reference>
<evidence type="ECO:0000256" key="3">
    <source>
        <dbReference type="ARBA" id="ARBA00022679"/>
    </source>
</evidence>
<name>A0A317T9S0_9CHLB</name>
<dbReference type="InterPro" id="IPR029063">
    <property type="entry name" value="SAM-dependent_MTases_sf"/>
</dbReference>
<evidence type="ECO:0000256" key="1">
    <source>
        <dbReference type="ARBA" id="ARBA00010815"/>
    </source>
</evidence>
<feature type="active site" evidence="6">
    <location>
        <position position="343"/>
    </location>
</feature>
<dbReference type="GO" id="GO:0008168">
    <property type="term" value="F:methyltransferase activity"/>
    <property type="evidence" value="ECO:0007669"/>
    <property type="project" value="UniProtKB-KW"/>
</dbReference>
<accession>A0A317T9S0</accession>
<dbReference type="GO" id="GO:0032259">
    <property type="term" value="P:methylation"/>
    <property type="evidence" value="ECO:0007669"/>
    <property type="project" value="UniProtKB-KW"/>
</dbReference>
<dbReference type="PANTHER" id="PTHR43667">
    <property type="entry name" value="CYCLOPROPANE-FATTY-ACYL-PHOSPHOLIPID SYNTHASE"/>
    <property type="match status" value="1"/>
</dbReference>
<evidence type="ECO:0000256" key="2">
    <source>
        <dbReference type="ARBA" id="ARBA00022603"/>
    </source>
</evidence>
<dbReference type="InterPro" id="IPR003333">
    <property type="entry name" value="CMAS"/>
</dbReference>
<dbReference type="GO" id="GO:0008610">
    <property type="term" value="P:lipid biosynthetic process"/>
    <property type="evidence" value="ECO:0007669"/>
    <property type="project" value="InterPro"/>
</dbReference>
<evidence type="ECO:0000256" key="5">
    <source>
        <dbReference type="ARBA" id="ARBA00023098"/>
    </source>
</evidence>
<organism evidence="7 8">
    <name type="scientific">Prosthecochloris marina</name>
    <dbReference type="NCBI Taxonomy" id="2017681"/>
    <lineage>
        <taxon>Bacteria</taxon>
        <taxon>Pseudomonadati</taxon>
        <taxon>Chlorobiota</taxon>
        <taxon>Chlorobiia</taxon>
        <taxon>Chlorobiales</taxon>
        <taxon>Chlorobiaceae</taxon>
        <taxon>Prosthecochloris</taxon>
    </lineage>
</organism>
<dbReference type="Pfam" id="PF02353">
    <property type="entry name" value="CMAS"/>
    <property type="match status" value="1"/>
</dbReference>
<proteinExistence type="inferred from homology"/>
<evidence type="ECO:0000256" key="6">
    <source>
        <dbReference type="PIRSR" id="PIRSR003085-1"/>
    </source>
</evidence>
<sequence>MFDTQFKRQVENLLEPAGISINGTNAWDIRVHDSRLFQRILAHGNLGFGEAYMDAWWDCDAIDELFFRILHNRINKKIATFGIFASSLAGRIFNLQVPSRAFTVGERHYNTGNDLFSLMLDTGMNYSCAYWGNCNNLEQAQQKKLQLIFDKLRLKPGMKVLDIGCGWGGAALYAAKHYGVNVTGITVSNKQAQFAQQFCNDPSVSIKLCDYRSLNDKYDRIYSIGMFEHVGYKNYRHYFEVIDRCLAKDGLCLIHTIGGNEQSTSTDPWISKYIFPNSMIPAASQITGAYEGIFVLEDWHVFAHDYYLTLKSWHQNVQKNLEKLNQQYSERFFRMWKYYLLSCAGAFRARKLQIWQILLSPQGIKGLYRVPR</sequence>
<dbReference type="NCBIfam" id="NF008686">
    <property type="entry name" value="PRK11705.1"/>
    <property type="match status" value="1"/>
</dbReference>